<evidence type="ECO:0000256" key="2">
    <source>
        <dbReference type="ARBA" id="ARBA00022691"/>
    </source>
</evidence>
<dbReference type="PROSITE" id="PS51918">
    <property type="entry name" value="RADICAL_SAM"/>
    <property type="match status" value="1"/>
</dbReference>
<dbReference type="PANTHER" id="PTHR11228:SF7">
    <property type="entry name" value="PQQA PEPTIDE CYCLASE"/>
    <property type="match status" value="1"/>
</dbReference>
<keyword evidence="4" id="KW-0408">Iron</keyword>
<dbReference type="CDD" id="cd01335">
    <property type="entry name" value="Radical_SAM"/>
    <property type="match status" value="1"/>
</dbReference>
<dbReference type="InterPro" id="IPR050377">
    <property type="entry name" value="Radical_SAM_PqqE_MftC-like"/>
</dbReference>
<evidence type="ECO:0000256" key="4">
    <source>
        <dbReference type="ARBA" id="ARBA00023004"/>
    </source>
</evidence>
<dbReference type="PANTHER" id="PTHR11228">
    <property type="entry name" value="RADICAL SAM DOMAIN PROTEIN"/>
    <property type="match status" value="1"/>
</dbReference>
<comment type="caution">
    <text evidence="7">The sequence shown here is derived from an EMBL/GenBank/DDBJ whole genome shotgun (WGS) entry which is preliminary data.</text>
</comment>
<keyword evidence="3" id="KW-0479">Metal-binding</keyword>
<sequence>MSRKLTLREMVIGGCRFFHYLLRGGLFNVNLEVTKRCNARCDFCDYWKEAPAEELADYVPVLRRLQPLSVSLTGGEPLLRKDLAEIVASLRRNFGFLVIGLITNGWLLTPDRGRELWEAGLDELSISLDYLDERHDRERGLPGLTRHILAVIPALKEAGVKVCFNLVIKKGNYREIPAFLERAAALGVRVSLSTYNCWRTGNDRHMLGPEDLPALQKVLAYAKDFKRHRDTLASSDFYLDHVSEFFRNRGVAGCTAGLNWVQVTPDGMIKRCSDQPVACHYTHWRPDRFGPTDCRRCWYACRGAAQEPWTFRRFLELSREALL</sequence>
<keyword evidence="2" id="KW-0949">S-adenosyl-L-methionine</keyword>
<accession>A0A7C3WLR2</accession>
<dbReference type="SUPFAM" id="SSF102114">
    <property type="entry name" value="Radical SAM enzymes"/>
    <property type="match status" value="1"/>
</dbReference>
<keyword evidence="5" id="KW-0411">Iron-sulfur</keyword>
<evidence type="ECO:0000259" key="6">
    <source>
        <dbReference type="PROSITE" id="PS51918"/>
    </source>
</evidence>
<dbReference type="AlphaFoldDB" id="A0A7C3WLR2"/>
<protein>
    <submittedName>
        <fullName evidence="7">Radical SAM protein</fullName>
    </submittedName>
</protein>
<dbReference type="InterPro" id="IPR058240">
    <property type="entry name" value="rSAM_sf"/>
</dbReference>
<dbReference type="GO" id="GO:0046872">
    <property type="term" value="F:metal ion binding"/>
    <property type="evidence" value="ECO:0007669"/>
    <property type="project" value="UniProtKB-KW"/>
</dbReference>
<dbReference type="SMART" id="SM00729">
    <property type="entry name" value="Elp3"/>
    <property type="match status" value="1"/>
</dbReference>
<dbReference type="EMBL" id="DTHB01000042">
    <property type="protein sequence ID" value="HGB14713.1"/>
    <property type="molecule type" value="Genomic_DNA"/>
</dbReference>
<dbReference type="Pfam" id="PF04055">
    <property type="entry name" value="Radical_SAM"/>
    <property type="match status" value="1"/>
</dbReference>
<organism evidence="7">
    <name type="scientific">Desulfobacca acetoxidans</name>
    <dbReference type="NCBI Taxonomy" id="60893"/>
    <lineage>
        <taxon>Bacteria</taxon>
        <taxon>Pseudomonadati</taxon>
        <taxon>Thermodesulfobacteriota</taxon>
        <taxon>Desulfobaccia</taxon>
        <taxon>Desulfobaccales</taxon>
        <taxon>Desulfobaccaceae</taxon>
        <taxon>Desulfobacca</taxon>
    </lineage>
</organism>
<evidence type="ECO:0000313" key="7">
    <source>
        <dbReference type="EMBL" id="HGB14713.1"/>
    </source>
</evidence>
<proteinExistence type="predicted"/>
<dbReference type="SFLD" id="SFLDG01067">
    <property type="entry name" value="SPASM/twitch_domain_containing"/>
    <property type="match status" value="1"/>
</dbReference>
<evidence type="ECO:0000256" key="1">
    <source>
        <dbReference type="ARBA" id="ARBA00001966"/>
    </source>
</evidence>
<dbReference type="SFLD" id="SFLDS00029">
    <property type="entry name" value="Radical_SAM"/>
    <property type="match status" value="1"/>
</dbReference>
<comment type="cofactor">
    <cofactor evidence="1">
        <name>[4Fe-4S] cluster</name>
        <dbReference type="ChEBI" id="CHEBI:49883"/>
    </cofactor>
</comment>
<gene>
    <name evidence="7" type="ORF">ENV62_05700</name>
</gene>
<reference evidence="7" key="1">
    <citation type="journal article" date="2020" name="mSystems">
        <title>Genome- and Community-Level Interaction Insights into Carbon Utilization and Element Cycling Functions of Hydrothermarchaeota in Hydrothermal Sediment.</title>
        <authorList>
            <person name="Zhou Z."/>
            <person name="Liu Y."/>
            <person name="Xu W."/>
            <person name="Pan J."/>
            <person name="Luo Z.H."/>
            <person name="Li M."/>
        </authorList>
    </citation>
    <scope>NUCLEOTIDE SEQUENCE [LARGE SCALE GENOMIC DNA]</scope>
    <source>
        <strain evidence="7">SpSt-776</strain>
    </source>
</reference>
<evidence type="ECO:0000256" key="5">
    <source>
        <dbReference type="ARBA" id="ARBA00023014"/>
    </source>
</evidence>
<dbReference type="GO" id="GO:0051536">
    <property type="term" value="F:iron-sulfur cluster binding"/>
    <property type="evidence" value="ECO:0007669"/>
    <property type="project" value="UniProtKB-KW"/>
</dbReference>
<feature type="domain" description="Radical SAM core" evidence="6">
    <location>
        <begin position="1"/>
        <end position="229"/>
    </location>
</feature>
<dbReference type="Gene3D" id="3.20.20.70">
    <property type="entry name" value="Aldolase class I"/>
    <property type="match status" value="1"/>
</dbReference>
<dbReference type="GO" id="GO:0003824">
    <property type="term" value="F:catalytic activity"/>
    <property type="evidence" value="ECO:0007669"/>
    <property type="project" value="InterPro"/>
</dbReference>
<evidence type="ECO:0000256" key="3">
    <source>
        <dbReference type="ARBA" id="ARBA00022723"/>
    </source>
</evidence>
<dbReference type="SFLD" id="SFLDG01386">
    <property type="entry name" value="main_SPASM_domain-containing"/>
    <property type="match status" value="1"/>
</dbReference>
<dbReference type="InterPro" id="IPR007197">
    <property type="entry name" value="rSAM"/>
</dbReference>
<dbReference type="InterPro" id="IPR006638">
    <property type="entry name" value="Elp3/MiaA/NifB-like_rSAM"/>
</dbReference>
<name>A0A7C3WLR2_9BACT</name>
<dbReference type="InterPro" id="IPR013785">
    <property type="entry name" value="Aldolase_TIM"/>
</dbReference>